<dbReference type="EMBL" id="JABFTP020000062">
    <property type="protein sequence ID" value="KAL3274248.1"/>
    <property type="molecule type" value="Genomic_DNA"/>
</dbReference>
<proteinExistence type="predicted"/>
<dbReference type="AlphaFoldDB" id="A0ABD2N6F4"/>
<dbReference type="Proteomes" id="UP001516400">
    <property type="component" value="Unassembled WGS sequence"/>
</dbReference>
<keyword evidence="2" id="KW-1185">Reference proteome</keyword>
<accession>A0ABD2N6F4</accession>
<name>A0ABD2N6F4_9CUCU</name>
<protein>
    <submittedName>
        <fullName evidence="1">Uncharacterized protein</fullName>
    </submittedName>
</protein>
<gene>
    <name evidence="1" type="ORF">HHI36_015658</name>
</gene>
<reference evidence="1 2" key="1">
    <citation type="journal article" date="2021" name="BMC Biol.">
        <title>Horizontally acquired antibacterial genes associated with adaptive radiation of ladybird beetles.</title>
        <authorList>
            <person name="Li H.S."/>
            <person name="Tang X.F."/>
            <person name="Huang Y.H."/>
            <person name="Xu Z.Y."/>
            <person name="Chen M.L."/>
            <person name="Du X.Y."/>
            <person name="Qiu B.Y."/>
            <person name="Chen P.T."/>
            <person name="Zhang W."/>
            <person name="Slipinski A."/>
            <person name="Escalona H.E."/>
            <person name="Waterhouse R.M."/>
            <person name="Zwick A."/>
            <person name="Pang H."/>
        </authorList>
    </citation>
    <scope>NUCLEOTIDE SEQUENCE [LARGE SCALE GENOMIC DNA]</scope>
    <source>
        <strain evidence="1">SYSU2018</strain>
    </source>
</reference>
<sequence length="159" mass="18696">MLKRRSPLSVIIDKFNRRGEHKVCGDIFKSLMAMQKMSIFHEVTSHLPEEDRSKLSETIHQLQIAKTRRLHSKKWSTTLPSIQRTSTFTSRDLLQKYTPTEESAGIREKEKYRHTVVTETNTLMRNCRALRLKEDSVVVPFQNDSKIKTLLRKSESFKY</sequence>
<evidence type="ECO:0000313" key="2">
    <source>
        <dbReference type="Proteomes" id="UP001516400"/>
    </source>
</evidence>
<organism evidence="1 2">
    <name type="scientific">Cryptolaemus montrouzieri</name>
    <dbReference type="NCBI Taxonomy" id="559131"/>
    <lineage>
        <taxon>Eukaryota</taxon>
        <taxon>Metazoa</taxon>
        <taxon>Ecdysozoa</taxon>
        <taxon>Arthropoda</taxon>
        <taxon>Hexapoda</taxon>
        <taxon>Insecta</taxon>
        <taxon>Pterygota</taxon>
        <taxon>Neoptera</taxon>
        <taxon>Endopterygota</taxon>
        <taxon>Coleoptera</taxon>
        <taxon>Polyphaga</taxon>
        <taxon>Cucujiformia</taxon>
        <taxon>Coccinelloidea</taxon>
        <taxon>Coccinellidae</taxon>
        <taxon>Scymninae</taxon>
        <taxon>Scymnini</taxon>
        <taxon>Cryptolaemus</taxon>
    </lineage>
</organism>
<comment type="caution">
    <text evidence="1">The sequence shown here is derived from an EMBL/GenBank/DDBJ whole genome shotgun (WGS) entry which is preliminary data.</text>
</comment>
<evidence type="ECO:0000313" key="1">
    <source>
        <dbReference type="EMBL" id="KAL3274248.1"/>
    </source>
</evidence>